<dbReference type="Proteomes" id="UP000027284">
    <property type="component" value="Unassembled WGS sequence"/>
</dbReference>
<name>A0A062XP28_9BACT</name>
<dbReference type="SMART" id="SM00267">
    <property type="entry name" value="GGDEF"/>
    <property type="match status" value="1"/>
</dbReference>
<reference evidence="6 7" key="1">
    <citation type="submission" date="2014-04" db="EMBL/GenBank/DDBJ databases">
        <title>The Genome Sequence of Thermoanaerobaculum aquaticum MP-01, The First Cultivated Group 23 Acidobacterium.</title>
        <authorList>
            <person name="Stamps B.W."/>
            <person name="Losey N.A."/>
            <person name="Lawson P.A."/>
            <person name="Stevenson B.S."/>
        </authorList>
    </citation>
    <scope>NUCLEOTIDE SEQUENCE [LARGE SCALE GENOMIC DNA]</scope>
    <source>
        <strain evidence="6 7">MP-01</strain>
    </source>
</reference>
<dbReference type="SUPFAM" id="SSF55073">
    <property type="entry name" value="Nucleotide cyclase"/>
    <property type="match status" value="1"/>
</dbReference>
<dbReference type="NCBIfam" id="TIGR00254">
    <property type="entry name" value="GGDEF"/>
    <property type="match status" value="1"/>
</dbReference>
<dbReference type="InterPro" id="IPR000160">
    <property type="entry name" value="GGDEF_dom"/>
</dbReference>
<keyword evidence="4" id="KW-0472">Membrane</keyword>
<dbReference type="InterPro" id="IPR011123">
    <property type="entry name" value="Y_Y_Y"/>
</dbReference>
<dbReference type="InterPro" id="IPR043128">
    <property type="entry name" value="Rev_trsase/Diguanyl_cyclase"/>
</dbReference>
<dbReference type="InterPro" id="IPR015943">
    <property type="entry name" value="WD40/YVTN_repeat-like_dom_sf"/>
</dbReference>
<dbReference type="InterPro" id="IPR029787">
    <property type="entry name" value="Nucleotide_cyclase"/>
</dbReference>
<dbReference type="Pfam" id="PF07494">
    <property type="entry name" value="Reg_prop"/>
    <property type="match status" value="2"/>
</dbReference>
<dbReference type="AlphaFoldDB" id="A0A062XP28"/>
<keyword evidence="7" id="KW-1185">Reference proteome</keyword>
<evidence type="ECO:0000256" key="3">
    <source>
        <dbReference type="SAM" id="Coils"/>
    </source>
</evidence>
<feature type="coiled-coil region" evidence="3">
    <location>
        <begin position="713"/>
        <end position="740"/>
    </location>
</feature>
<dbReference type="RefSeq" id="WP_038047557.1">
    <property type="nucleotide sequence ID" value="NZ_JMFG01000008.1"/>
</dbReference>
<dbReference type="InterPro" id="IPR050469">
    <property type="entry name" value="Diguanylate_Cyclase"/>
</dbReference>
<dbReference type="SUPFAM" id="SSF63829">
    <property type="entry name" value="Calcium-dependent phosphotriesterase"/>
    <property type="match status" value="3"/>
</dbReference>
<dbReference type="EC" id="2.7.7.65" evidence="1"/>
<dbReference type="STRING" id="1312852.EG19_11490"/>
<dbReference type="Pfam" id="PF07495">
    <property type="entry name" value="Y_Y_Y"/>
    <property type="match status" value="1"/>
</dbReference>
<dbReference type="Gene3D" id="2.130.10.10">
    <property type="entry name" value="YVTN repeat-like/Quinoprotein amine dehydrogenase"/>
    <property type="match status" value="3"/>
</dbReference>
<dbReference type="CDD" id="cd01949">
    <property type="entry name" value="GGDEF"/>
    <property type="match status" value="1"/>
</dbReference>
<dbReference type="FunFam" id="3.30.70.270:FF:000001">
    <property type="entry name" value="Diguanylate cyclase domain protein"/>
    <property type="match status" value="1"/>
</dbReference>
<evidence type="ECO:0000313" key="6">
    <source>
        <dbReference type="EMBL" id="KDA54332.1"/>
    </source>
</evidence>
<evidence type="ECO:0000313" key="7">
    <source>
        <dbReference type="Proteomes" id="UP000027284"/>
    </source>
</evidence>
<protein>
    <recommendedName>
        <fullName evidence="1">diguanylate cyclase</fullName>
        <ecNumber evidence="1">2.7.7.65</ecNumber>
    </recommendedName>
</protein>
<sequence length="917" mass="99967">MNFSLYTNTEGLPQRQVLAVTRDEQGYLWVGTYGGLSRFNGRSFLTLRTHHGLSSNGIQDIVAVGSGRLWVGTSGGGVCLVEALRATRCFHAPNTLTSEDVLDLEMDGEESVWVGGFDGVTRLFADGSSQKFGDADGKVLRNVWSIKKVGQRIIVGFSGGLAEIRGDRAHLLPVQVSDGGVRALLPTQRWLYVGCERGLFRLPASLEAPQPELLVPNITVQDLSGGEDNVWAATRTGLLHWDGQTLRTLTTKNGLPTEVVHRVLLDHEGILWMGTEEGLGKLVPGPFLTFTTADGLPHNFVRAIAEDAKGRLVVGTRNGLAVGERDGSLPRFHSVFTERRVYSILPHPSGDLWVATNGGVVQLRNDQTARIWQEKDGLPDRFTFALAYDATTDELWLGTWSGTACLKQGKLVSLPPPLASARPLSMHVDQRGRLWIGLRDGKVLVRERNGNTKVLGAAEGFSDQVVWSIASDEQGVWLGTNGDGAFYVSDHGISRWDTSKGLVDDFVWQVLPDKKGRVWFFTSQGLDRLEAGNIRHFGAHDGLPDLEGSANACWQDSRGNLWFGTGSGLVRYDPQAENKALAPPQVLLESATFGNGVAVQPGMQLPSTHGRVVFSVVSLALRNEKALRYSYRLLPAQPSWSPPQAQGEIAFAALGPGSYRFEAVALDADGQRSETPVAFEFSVARPWWQSPLFLMALVLLAVGLTVAYSRWRLARVQARARELERLVNERTRELAEKALELARLAETDELTGLPNRRKFFETLRSELQRLWRAPQETRLALLLVDLDNFKDINDTLGHSAGDLVLKAVGAALAASVRTTDTVARIGGDEFAVILPMTDRLGAAVVARKVLDAVGGVRVDFAGRTLSVTATAGLAVVAPTAAFAEEEITRLVQRADVALYAAKRRGGNIFLEDTETLA</sequence>
<gene>
    <name evidence="6" type="ORF">EG19_11490</name>
</gene>
<dbReference type="OrthoDB" id="9813394at2"/>
<dbReference type="GO" id="GO:0052621">
    <property type="term" value="F:diguanylate cyclase activity"/>
    <property type="evidence" value="ECO:0007669"/>
    <property type="project" value="UniProtKB-EC"/>
</dbReference>
<keyword evidence="4" id="KW-1133">Transmembrane helix</keyword>
<dbReference type="PANTHER" id="PTHR45138">
    <property type="entry name" value="REGULATORY COMPONENTS OF SENSORY TRANSDUCTION SYSTEM"/>
    <property type="match status" value="1"/>
</dbReference>
<feature type="transmembrane region" description="Helical" evidence="4">
    <location>
        <begin position="692"/>
        <end position="711"/>
    </location>
</feature>
<dbReference type="Gene3D" id="3.30.70.270">
    <property type="match status" value="1"/>
</dbReference>
<evidence type="ECO:0000256" key="2">
    <source>
        <dbReference type="ARBA" id="ARBA00034247"/>
    </source>
</evidence>
<evidence type="ECO:0000256" key="4">
    <source>
        <dbReference type="SAM" id="Phobius"/>
    </source>
</evidence>
<evidence type="ECO:0000259" key="5">
    <source>
        <dbReference type="PROSITE" id="PS50887"/>
    </source>
</evidence>
<dbReference type="EMBL" id="JMFG01000008">
    <property type="protein sequence ID" value="KDA54332.1"/>
    <property type="molecule type" value="Genomic_DNA"/>
</dbReference>
<comment type="catalytic activity">
    <reaction evidence="2">
        <text>2 GTP = 3',3'-c-di-GMP + 2 diphosphate</text>
        <dbReference type="Rhea" id="RHEA:24898"/>
        <dbReference type="ChEBI" id="CHEBI:33019"/>
        <dbReference type="ChEBI" id="CHEBI:37565"/>
        <dbReference type="ChEBI" id="CHEBI:58805"/>
        <dbReference type="EC" id="2.7.7.65"/>
    </reaction>
</comment>
<dbReference type="InterPro" id="IPR013783">
    <property type="entry name" value="Ig-like_fold"/>
</dbReference>
<proteinExistence type="predicted"/>
<dbReference type="Pfam" id="PF00990">
    <property type="entry name" value="GGDEF"/>
    <property type="match status" value="1"/>
</dbReference>
<dbReference type="PROSITE" id="PS50887">
    <property type="entry name" value="GGDEF"/>
    <property type="match status" value="1"/>
</dbReference>
<accession>A0A062XP28</accession>
<organism evidence="6 7">
    <name type="scientific">Thermoanaerobaculum aquaticum</name>
    <dbReference type="NCBI Taxonomy" id="1312852"/>
    <lineage>
        <taxon>Bacteria</taxon>
        <taxon>Pseudomonadati</taxon>
        <taxon>Acidobacteriota</taxon>
        <taxon>Thermoanaerobaculia</taxon>
        <taxon>Thermoanaerobaculales</taxon>
        <taxon>Thermoanaerobaculaceae</taxon>
        <taxon>Thermoanaerobaculum</taxon>
    </lineage>
</organism>
<keyword evidence="3" id="KW-0175">Coiled coil</keyword>
<comment type="caution">
    <text evidence="6">The sequence shown here is derived from an EMBL/GenBank/DDBJ whole genome shotgun (WGS) entry which is preliminary data.</text>
</comment>
<dbReference type="Gene3D" id="2.60.40.10">
    <property type="entry name" value="Immunoglobulins"/>
    <property type="match status" value="1"/>
</dbReference>
<feature type="domain" description="GGDEF" evidence="5">
    <location>
        <begin position="777"/>
        <end position="914"/>
    </location>
</feature>
<keyword evidence="4" id="KW-0812">Transmembrane</keyword>
<dbReference type="PANTHER" id="PTHR45138:SF9">
    <property type="entry name" value="DIGUANYLATE CYCLASE DGCM-RELATED"/>
    <property type="match status" value="1"/>
</dbReference>
<dbReference type="InterPro" id="IPR011110">
    <property type="entry name" value="Reg_prop"/>
</dbReference>
<evidence type="ECO:0000256" key="1">
    <source>
        <dbReference type="ARBA" id="ARBA00012528"/>
    </source>
</evidence>